<dbReference type="AlphaFoldDB" id="A0A7W8L2G8"/>
<dbReference type="Pfam" id="PF03972">
    <property type="entry name" value="MmgE_PrpD_N"/>
    <property type="match status" value="1"/>
</dbReference>
<comment type="caution">
    <text evidence="4">The sequence shown here is derived from an EMBL/GenBank/DDBJ whole genome shotgun (WGS) entry which is preliminary data.</text>
</comment>
<evidence type="ECO:0000259" key="2">
    <source>
        <dbReference type="Pfam" id="PF03972"/>
    </source>
</evidence>
<dbReference type="InterPro" id="IPR005656">
    <property type="entry name" value="MmgE_PrpD"/>
</dbReference>
<evidence type="ECO:0000259" key="3">
    <source>
        <dbReference type="Pfam" id="PF19305"/>
    </source>
</evidence>
<dbReference type="Gene3D" id="1.10.4100.10">
    <property type="entry name" value="2-methylcitrate dehydratase PrpD"/>
    <property type="match status" value="1"/>
</dbReference>
<dbReference type="InterPro" id="IPR045337">
    <property type="entry name" value="MmgE_PrpD_C"/>
</dbReference>
<name>A0A7W8L2G8_9BURK</name>
<sequence>MMHVPLNDDVSRFTHALLFNMLPDAIVRDAQRRLLDLFGVAAAGTSTRMSALAREHALDCFAAGRTPARMLFDGRRVSVAGAAFAGAATIDSFDGHDGHALTKGHAGVTALPALLAMTERVPGISGREFIVQTVLGYEIGTRAGMALHATSREYHTSGAWNAIAAAAIASRAMKLDLATTRHALGIAEYHGPRSDMMRCIDHPTMLKDGSSWGALAGISAALLASRGFTGAPATTVERDAPALWSDLGERWFILEQYVKPYPVCRWAHAAIAAALAVRAQDGFDEMNIARVEVQTFHQAARLWSAVPRTTEEAQYGLLFPVAAALLHGRVDAETIGDLGLADPSLHALLPRIVTREPAAFNAAFPAERWARVIVDLHDGRRLDSGAIQASGDPERPMTPADERAKFRVLTGARFGDAFAHALEAAVDALAEPDARAAPLCELVLTASPFNEHADAEFAEAQATTS</sequence>
<dbReference type="InterPro" id="IPR036148">
    <property type="entry name" value="MmgE/PrpD_sf"/>
</dbReference>
<accession>A0A7W8L2G8</accession>
<dbReference type="InterPro" id="IPR042188">
    <property type="entry name" value="MmgE/PrpD_sf_2"/>
</dbReference>
<dbReference type="PANTHER" id="PTHR16943:SF8">
    <property type="entry name" value="2-METHYLCITRATE DEHYDRATASE"/>
    <property type="match status" value="1"/>
</dbReference>
<comment type="similarity">
    <text evidence="1">Belongs to the PrpD family.</text>
</comment>
<gene>
    <name evidence="4" type="ORF">HDG41_000087</name>
</gene>
<evidence type="ECO:0000256" key="1">
    <source>
        <dbReference type="ARBA" id="ARBA00006174"/>
    </source>
</evidence>
<evidence type="ECO:0000313" key="5">
    <source>
        <dbReference type="Proteomes" id="UP000592820"/>
    </source>
</evidence>
<dbReference type="PANTHER" id="PTHR16943">
    <property type="entry name" value="2-METHYLCITRATE DEHYDRATASE-RELATED"/>
    <property type="match status" value="1"/>
</dbReference>
<dbReference type="Pfam" id="PF19305">
    <property type="entry name" value="MmgE_PrpD_C"/>
    <property type="match status" value="1"/>
</dbReference>
<feature type="domain" description="MmgE/PrpD N-terminal" evidence="2">
    <location>
        <begin position="10"/>
        <end position="237"/>
    </location>
</feature>
<dbReference type="InterPro" id="IPR042183">
    <property type="entry name" value="MmgE/PrpD_sf_1"/>
</dbReference>
<dbReference type="RefSeq" id="WP_260331950.1">
    <property type="nucleotide sequence ID" value="NZ_JACHDE010000001.1"/>
</dbReference>
<dbReference type="InterPro" id="IPR045336">
    <property type="entry name" value="MmgE_PrpD_N"/>
</dbReference>
<evidence type="ECO:0000313" key="4">
    <source>
        <dbReference type="EMBL" id="MBB5398051.1"/>
    </source>
</evidence>
<dbReference type="EMBL" id="JACHDE010000001">
    <property type="protein sequence ID" value="MBB5398051.1"/>
    <property type="molecule type" value="Genomic_DNA"/>
</dbReference>
<reference evidence="4 5" key="1">
    <citation type="submission" date="2020-08" db="EMBL/GenBank/DDBJ databases">
        <title>Genomic Encyclopedia of Type Strains, Phase IV (KMG-V): Genome sequencing to study the core and pangenomes of soil and plant-associated prokaryotes.</title>
        <authorList>
            <person name="Whitman W."/>
        </authorList>
    </citation>
    <scope>NUCLEOTIDE SEQUENCE [LARGE SCALE GENOMIC DNA]</scope>
    <source>
        <strain evidence="4 5">JPY162</strain>
    </source>
</reference>
<dbReference type="SUPFAM" id="SSF103378">
    <property type="entry name" value="2-methylcitrate dehydratase PrpD"/>
    <property type="match status" value="1"/>
</dbReference>
<dbReference type="GO" id="GO:0016829">
    <property type="term" value="F:lyase activity"/>
    <property type="evidence" value="ECO:0007669"/>
    <property type="project" value="InterPro"/>
</dbReference>
<feature type="domain" description="MmgE/PrpD C-terminal" evidence="3">
    <location>
        <begin position="261"/>
        <end position="428"/>
    </location>
</feature>
<protein>
    <submittedName>
        <fullName evidence="4">2-methylcitrate dehydratase PrpD</fullName>
    </submittedName>
</protein>
<proteinExistence type="inferred from homology"/>
<dbReference type="Gene3D" id="3.30.1330.120">
    <property type="entry name" value="2-methylcitrate dehydratase PrpD"/>
    <property type="match status" value="1"/>
</dbReference>
<organism evidence="4 5">
    <name type="scientific">Paraburkholderia youngii</name>
    <dbReference type="NCBI Taxonomy" id="2782701"/>
    <lineage>
        <taxon>Bacteria</taxon>
        <taxon>Pseudomonadati</taxon>
        <taxon>Pseudomonadota</taxon>
        <taxon>Betaproteobacteria</taxon>
        <taxon>Burkholderiales</taxon>
        <taxon>Burkholderiaceae</taxon>
        <taxon>Paraburkholderia</taxon>
    </lineage>
</organism>
<dbReference type="Proteomes" id="UP000592820">
    <property type="component" value="Unassembled WGS sequence"/>
</dbReference>